<dbReference type="FunFam" id="3.30.420.10:FF:000045">
    <property type="entry name" value="3'-5' exonuclease DinG"/>
    <property type="match status" value="1"/>
</dbReference>
<accession>A0A381N0T8</accession>
<organism evidence="5">
    <name type="scientific">marine metagenome</name>
    <dbReference type="NCBI Taxonomy" id="408172"/>
    <lineage>
        <taxon>unclassified sequences</taxon>
        <taxon>metagenomes</taxon>
        <taxon>ecological metagenomes</taxon>
    </lineage>
</organism>
<reference evidence="5" key="1">
    <citation type="submission" date="2018-05" db="EMBL/GenBank/DDBJ databases">
        <authorList>
            <person name="Lanie J.A."/>
            <person name="Ng W.-L."/>
            <person name="Kazmierczak K.M."/>
            <person name="Andrzejewski T.M."/>
            <person name="Davidsen T.M."/>
            <person name="Wayne K.J."/>
            <person name="Tettelin H."/>
            <person name="Glass J.I."/>
            <person name="Rusch D."/>
            <person name="Podicherti R."/>
            <person name="Tsui H.-C.T."/>
            <person name="Winkler M.E."/>
        </authorList>
    </citation>
    <scope>NUCLEOTIDE SEQUENCE</scope>
</reference>
<keyword evidence="2" id="KW-0378">Hydrolase</keyword>
<dbReference type="GO" id="GO:0003887">
    <property type="term" value="F:DNA-directed DNA polymerase activity"/>
    <property type="evidence" value="ECO:0007669"/>
    <property type="project" value="InterPro"/>
</dbReference>
<dbReference type="NCBIfam" id="TIGR00573">
    <property type="entry name" value="dnaq"/>
    <property type="match status" value="1"/>
</dbReference>
<evidence type="ECO:0000259" key="4">
    <source>
        <dbReference type="PROSITE" id="PS51193"/>
    </source>
</evidence>
<dbReference type="GO" id="GO:0006260">
    <property type="term" value="P:DNA replication"/>
    <property type="evidence" value="ECO:0007669"/>
    <property type="project" value="InterPro"/>
</dbReference>
<dbReference type="InterPro" id="IPR027417">
    <property type="entry name" value="P-loop_NTPase"/>
</dbReference>
<evidence type="ECO:0000256" key="1">
    <source>
        <dbReference type="ARBA" id="ARBA00022741"/>
    </source>
</evidence>
<evidence type="ECO:0000256" key="2">
    <source>
        <dbReference type="ARBA" id="ARBA00022801"/>
    </source>
</evidence>
<dbReference type="SUPFAM" id="SSF52540">
    <property type="entry name" value="P-loop containing nucleoside triphosphate hydrolases"/>
    <property type="match status" value="1"/>
</dbReference>
<dbReference type="AlphaFoldDB" id="A0A381N0T8"/>
<protein>
    <recommendedName>
        <fullName evidence="4">Helicase ATP-binding domain-containing protein</fullName>
    </recommendedName>
</protein>
<sequence length="936" mass="106977">MNKKEILSVLNLSTYVAFDFETTGLNPKQDRIIEFAAIRFVNGKPKKRYSTLINPGVHISPFITGITGISNQMVSTAPNEEDIIDDLFSIIGKYPLVAHNIRFDWNYLLELCKRYNKDIPRNSLYDTLQLSRAMLFDHPVFNLGALSEFYGLDSSGSHRAEKDTENCGSIFLYLLDELSQYTLEEISRVISVIEKYDIPNKKLYVDLANALLKKGDLKGSLNIRSKKRKSRQNIYQYEGPENIQNITAAEVFGSGGILSKNYDWYEDRINQVEYANMCDKIINSTGSGVLEAGTGLGKSMGYLFAAIKRKYETKERGPVVIGCNTKHLQDQLFFKDLPQLTNALKTSVTALLMKGRKNYICRTRFNWVVSERNILSDQDIEAIIPILFWLEWTESGDISECNGFLNTRKAWIWSMICSDMGFCTGDICRKNHGCFYGPIRKLMYETDIIVANHSLLLSEAKSPGILPEHDTIIIDEVHNLVRSGYDQFKVEIDHQIVLPLLQSINPSHPRSRRWNNILNSIGDSESSVKMLRESLLSVIEQVRISFEKFMDELAINNEDRFNKEKTYQERPIIHSLEKEYAPVNSELAKLKTNIQSLLLCFNNLRKYILEIDSSRNKYLYLHNVLDRGLENISGLSDSINILTGNQDPEWVYWKQGIYHSKAGAIVQLRLSLHASMVDISEILRNKLYSRNSNFILTSATIKVDDSFDYFLNRNGLHETDNIITDDYISPFSYQDQVVYYQYGGTSDITGDPSKLSDIIYYIHKTFQKRTMVLFTSIKMLENVSNKIKEKSDSKDIPLFAQSKGASKPSIIKGMHMHKNALLFGTNSFWEGVDLPGELLEILIVVKLPFGVPSDPLIKSYSNFLDSNGVNSFMNFSVPECAIRFRQGFGRLIRTTYDSGIFISLDNRIVTKRYGEFILNNIPTDPIIFSDYSTIKK</sequence>
<feature type="domain" description="Helicase ATP-binding" evidence="4">
    <location>
        <begin position="257"/>
        <end position="556"/>
    </location>
</feature>
<dbReference type="GO" id="GO:0003677">
    <property type="term" value="F:DNA binding"/>
    <property type="evidence" value="ECO:0007669"/>
    <property type="project" value="InterPro"/>
</dbReference>
<dbReference type="PANTHER" id="PTHR11472">
    <property type="entry name" value="DNA REPAIR DEAD HELICASE RAD3/XP-D SUBFAMILY MEMBER"/>
    <property type="match status" value="1"/>
</dbReference>
<dbReference type="Pfam" id="PF13307">
    <property type="entry name" value="Helicase_C_2"/>
    <property type="match status" value="1"/>
</dbReference>
<dbReference type="Pfam" id="PF00929">
    <property type="entry name" value="RNase_T"/>
    <property type="match status" value="1"/>
</dbReference>
<dbReference type="SMART" id="SM00491">
    <property type="entry name" value="HELICc2"/>
    <property type="match status" value="1"/>
</dbReference>
<keyword evidence="3" id="KW-0067">ATP-binding</keyword>
<gene>
    <name evidence="5" type="ORF">METZ01_LOCUS953</name>
</gene>
<dbReference type="InterPro" id="IPR036397">
    <property type="entry name" value="RNaseH_sf"/>
</dbReference>
<dbReference type="Gene3D" id="3.40.50.300">
    <property type="entry name" value="P-loop containing nucleotide triphosphate hydrolases"/>
    <property type="match status" value="2"/>
</dbReference>
<dbReference type="CDD" id="cd06127">
    <property type="entry name" value="DEDDh"/>
    <property type="match status" value="1"/>
</dbReference>
<dbReference type="InterPro" id="IPR012337">
    <property type="entry name" value="RNaseH-like_sf"/>
</dbReference>
<name>A0A381N0T8_9ZZZZ</name>
<dbReference type="EMBL" id="UINC01000052">
    <property type="protein sequence ID" value="SUZ48099.1"/>
    <property type="molecule type" value="Genomic_DNA"/>
</dbReference>
<proteinExistence type="predicted"/>
<dbReference type="SUPFAM" id="SSF53098">
    <property type="entry name" value="Ribonuclease H-like"/>
    <property type="match status" value="1"/>
</dbReference>
<dbReference type="GO" id="GO:0003678">
    <property type="term" value="F:DNA helicase activity"/>
    <property type="evidence" value="ECO:0007669"/>
    <property type="project" value="TreeGrafter"/>
</dbReference>
<dbReference type="SMART" id="SM00479">
    <property type="entry name" value="EXOIII"/>
    <property type="match status" value="1"/>
</dbReference>
<dbReference type="InterPro" id="IPR014013">
    <property type="entry name" value="Helic_SF1/SF2_ATP-bd_DinG/Rad3"/>
</dbReference>
<evidence type="ECO:0000256" key="3">
    <source>
        <dbReference type="ARBA" id="ARBA00022840"/>
    </source>
</evidence>
<dbReference type="InterPro" id="IPR006054">
    <property type="entry name" value="DnaQ"/>
</dbReference>
<dbReference type="Gene3D" id="3.30.420.10">
    <property type="entry name" value="Ribonuclease H-like superfamily/Ribonuclease H"/>
    <property type="match status" value="1"/>
</dbReference>
<dbReference type="PROSITE" id="PS51193">
    <property type="entry name" value="HELICASE_ATP_BIND_2"/>
    <property type="match status" value="1"/>
</dbReference>
<dbReference type="GO" id="GO:0005524">
    <property type="term" value="F:ATP binding"/>
    <property type="evidence" value="ECO:0007669"/>
    <property type="project" value="UniProtKB-KW"/>
</dbReference>
<dbReference type="InterPro" id="IPR006555">
    <property type="entry name" value="ATP-dep_Helicase_C"/>
</dbReference>
<dbReference type="InterPro" id="IPR045028">
    <property type="entry name" value="DinG/Rad3-like"/>
</dbReference>
<dbReference type="InterPro" id="IPR013520">
    <property type="entry name" value="Ribonucl_H"/>
</dbReference>
<dbReference type="PANTHER" id="PTHR11472:SF34">
    <property type="entry name" value="REGULATOR OF TELOMERE ELONGATION HELICASE 1"/>
    <property type="match status" value="1"/>
</dbReference>
<dbReference type="GO" id="GO:0016818">
    <property type="term" value="F:hydrolase activity, acting on acid anhydrides, in phosphorus-containing anhydrides"/>
    <property type="evidence" value="ECO:0007669"/>
    <property type="project" value="InterPro"/>
</dbReference>
<keyword evidence="1" id="KW-0547">Nucleotide-binding</keyword>
<evidence type="ECO:0000313" key="5">
    <source>
        <dbReference type="EMBL" id="SUZ48099.1"/>
    </source>
</evidence>